<dbReference type="PROSITE" id="PS50994">
    <property type="entry name" value="INTEGRASE"/>
    <property type="match status" value="1"/>
</dbReference>
<feature type="domain" description="Integrase catalytic" evidence="1">
    <location>
        <begin position="202"/>
        <end position="300"/>
    </location>
</feature>
<dbReference type="PANTHER" id="PTHR35004:SF7">
    <property type="entry name" value="INTEGRASE PROTEIN"/>
    <property type="match status" value="1"/>
</dbReference>
<sequence>MKTRETHPIAFPDDAELAALRAWYAGLGARAAVARYLGDRKARGASARGVLGRIRRALISYAASHHRADLAEIFIGEQSAGSADTVARVIETLRSLPAPVPHIADEIDRWLPPRVVAALRAHGIRTLADLTVRIPRRRRWWTAIAGLGVASARRVETFFAAYPALTERARAACEKLRECHGLVLSKETVRHLMTDAGLWVPRKQRPPKVYQPRARRACFGELVQIDGSDHHWFEDRGLACTLLVFVDDATSRLMHLHFAPTESTFSYFEATRAYLERHGKPVAFYSDRASVFYVHKREET</sequence>
<dbReference type="GO" id="GO:0003676">
    <property type="term" value="F:nucleic acid binding"/>
    <property type="evidence" value="ECO:0007669"/>
    <property type="project" value="InterPro"/>
</dbReference>
<dbReference type="InterPro" id="IPR036397">
    <property type="entry name" value="RNaseH_sf"/>
</dbReference>
<organism evidence="2 3">
    <name type="scientific">Caballeronia telluris</name>
    <dbReference type="NCBI Taxonomy" id="326475"/>
    <lineage>
        <taxon>Bacteria</taxon>
        <taxon>Pseudomonadati</taxon>
        <taxon>Pseudomonadota</taxon>
        <taxon>Betaproteobacteria</taxon>
        <taxon>Burkholderiales</taxon>
        <taxon>Burkholderiaceae</taxon>
        <taxon>Caballeronia</taxon>
    </lineage>
</organism>
<name>A0A158KBK6_9BURK</name>
<dbReference type="AlphaFoldDB" id="A0A158KBK6"/>
<comment type="caution">
    <text evidence="2">The sequence shown here is derived from an EMBL/GenBank/DDBJ whole genome shotgun (WGS) entry which is preliminary data.</text>
</comment>
<dbReference type="EMBL" id="FCNZ02000037">
    <property type="protein sequence ID" value="SAL77791.1"/>
    <property type="molecule type" value="Genomic_DNA"/>
</dbReference>
<dbReference type="PANTHER" id="PTHR35004">
    <property type="entry name" value="TRANSPOSASE RV3428C-RELATED"/>
    <property type="match status" value="1"/>
</dbReference>
<accession>A0A158KBK6</accession>
<proteinExistence type="predicted"/>
<dbReference type="STRING" id="326475.AWB66_05702"/>
<dbReference type="SUPFAM" id="SSF53098">
    <property type="entry name" value="Ribonuclease H-like"/>
    <property type="match status" value="1"/>
</dbReference>
<dbReference type="Proteomes" id="UP000054717">
    <property type="component" value="Unassembled WGS sequence"/>
</dbReference>
<dbReference type="InterPro" id="IPR012337">
    <property type="entry name" value="RNaseH-like_sf"/>
</dbReference>
<evidence type="ECO:0000313" key="2">
    <source>
        <dbReference type="EMBL" id="SAL77791.1"/>
    </source>
</evidence>
<dbReference type="Pfam" id="PF12482">
    <property type="entry name" value="DUF3701"/>
    <property type="match status" value="1"/>
</dbReference>
<dbReference type="Gene3D" id="3.30.420.10">
    <property type="entry name" value="Ribonuclease H-like superfamily/Ribonuclease H"/>
    <property type="match status" value="1"/>
</dbReference>
<protein>
    <submittedName>
        <fullName evidence="2">Phage integrase family protein</fullName>
    </submittedName>
</protein>
<dbReference type="InterPro" id="IPR022169">
    <property type="entry name" value="DUF3701"/>
</dbReference>
<gene>
    <name evidence="2" type="ORF">AWB66_05702</name>
</gene>
<evidence type="ECO:0000313" key="3">
    <source>
        <dbReference type="Proteomes" id="UP000054717"/>
    </source>
</evidence>
<keyword evidence="3" id="KW-1185">Reference proteome</keyword>
<evidence type="ECO:0000259" key="1">
    <source>
        <dbReference type="PROSITE" id="PS50994"/>
    </source>
</evidence>
<reference evidence="2" key="1">
    <citation type="submission" date="2016-01" db="EMBL/GenBank/DDBJ databases">
        <authorList>
            <person name="Peeters Charlotte."/>
        </authorList>
    </citation>
    <scope>NUCLEOTIDE SEQUENCE</scope>
    <source>
        <strain evidence="2">LMG 22936</strain>
    </source>
</reference>
<dbReference type="GO" id="GO:0015074">
    <property type="term" value="P:DNA integration"/>
    <property type="evidence" value="ECO:0007669"/>
    <property type="project" value="InterPro"/>
</dbReference>
<dbReference type="InterPro" id="IPR001584">
    <property type="entry name" value="Integrase_cat-core"/>
</dbReference>